<evidence type="ECO:0000259" key="1">
    <source>
        <dbReference type="Pfam" id="PF00248"/>
    </source>
</evidence>
<proteinExistence type="predicted"/>
<evidence type="ECO:0000313" key="3">
    <source>
        <dbReference type="Proteomes" id="UP000007076"/>
    </source>
</evidence>
<dbReference type="RefSeq" id="WP_014138299.1">
    <property type="nucleotide sequence ID" value="NC_016109.1"/>
</dbReference>
<dbReference type="STRING" id="452652.KSE_52270"/>
<name>E4NHM2_KITSK</name>
<dbReference type="eggNOG" id="COG0667">
    <property type="taxonomic scope" value="Bacteria"/>
</dbReference>
<dbReference type="PATRIC" id="fig|452652.3.peg.5221"/>
<reference evidence="2 3" key="1">
    <citation type="journal article" date="2010" name="DNA Res.">
        <title>Genome sequence of Kitasatospora setae NBRC 14216T: an evolutionary snapshot of the family Streptomycetaceae.</title>
        <authorList>
            <person name="Ichikawa N."/>
            <person name="Oguchi A."/>
            <person name="Ikeda H."/>
            <person name="Ishikawa J."/>
            <person name="Kitani S."/>
            <person name="Watanabe Y."/>
            <person name="Nakamura S."/>
            <person name="Katano Y."/>
            <person name="Kishi E."/>
            <person name="Sasagawa M."/>
            <person name="Ankai A."/>
            <person name="Fukui S."/>
            <person name="Hashimoto Y."/>
            <person name="Kamata S."/>
            <person name="Otoguro M."/>
            <person name="Tanikawa S."/>
            <person name="Nihira T."/>
            <person name="Horinouchi S."/>
            <person name="Ohnishi Y."/>
            <person name="Hayakawa M."/>
            <person name="Kuzuyama T."/>
            <person name="Arisawa A."/>
            <person name="Nomoto F."/>
            <person name="Miura H."/>
            <person name="Takahashi Y."/>
            <person name="Fujita N."/>
        </authorList>
    </citation>
    <scope>NUCLEOTIDE SEQUENCE [LARGE SCALE GENOMIC DNA]</scope>
    <source>
        <strain evidence="3">ATCC 33774 / DSM 43861 / JCM 3304 / KCC A-0304 / NBRC 14216 / KM-6054</strain>
    </source>
</reference>
<evidence type="ECO:0000313" key="2">
    <source>
        <dbReference type="EMBL" id="BAJ31002.1"/>
    </source>
</evidence>
<dbReference type="InterPro" id="IPR023210">
    <property type="entry name" value="NADP_OxRdtase_dom"/>
</dbReference>
<gene>
    <name evidence="2" type="ordered locus">KSE_52270</name>
</gene>
<keyword evidence="3" id="KW-1185">Reference proteome</keyword>
<sequence>MTAQLGLGTYRCTDVERAAAMAAAHAADWIDTAPNYDRGLAEAALFWVLGHNPQIKVSTKVGFVPRLLRGASVKDGVLTEAEAQSGYSLAPEYVAWQVERSRRALGRTPDLVFLHNPEHHCEPHQIRERLYTAFAALEEACAHQHIHGYGVATWNGFSNGAFNVPLLLDLATKAGGPHHHLRAVQLPLSLVKLGAVAEALDGGGVLAEAQAAGLDVFASAPLHGGEVPKLVTPELAELIRPGSSPAQAGLAVVASAPGVRRVLLSTDRAGHWTDAAATMAEQPLSEAVMRRVVDVLGT</sequence>
<dbReference type="EMBL" id="AP010968">
    <property type="protein sequence ID" value="BAJ31002.1"/>
    <property type="molecule type" value="Genomic_DNA"/>
</dbReference>
<dbReference type="HOGENOM" id="CLU_080446_0_0_11"/>
<dbReference type="AlphaFoldDB" id="E4NHM2"/>
<dbReference type="Proteomes" id="UP000007076">
    <property type="component" value="Chromosome"/>
</dbReference>
<dbReference type="PANTHER" id="PTHR43312">
    <property type="entry name" value="D-THREO-ALDOSE 1-DEHYDROGENASE"/>
    <property type="match status" value="1"/>
</dbReference>
<accession>E4NHM2</accession>
<dbReference type="InterPro" id="IPR036812">
    <property type="entry name" value="NAD(P)_OxRdtase_dom_sf"/>
</dbReference>
<dbReference type="SUPFAM" id="SSF51430">
    <property type="entry name" value="NAD(P)-linked oxidoreductase"/>
    <property type="match status" value="1"/>
</dbReference>
<dbReference type="KEGG" id="ksk:KSE_52270"/>
<organism evidence="2 3">
    <name type="scientific">Kitasatospora setae (strain ATCC 33774 / DSM 43861 / JCM 3304 / KCC A-0304 / NBRC 14216 / KM-6054)</name>
    <name type="common">Streptomyces setae</name>
    <dbReference type="NCBI Taxonomy" id="452652"/>
    <lineage>
        <taxon>Bacteria</taxon>
        <taxon>Bacillati</taxon>
        <taxon>Actinomycetota</taxon>
        <taxon>Actinomycetes</taxon>
        <taxon>Kitasatosporales</taxon>
        <taxon>Streptomycetaceae</taxon>
        <taxon>Kitasatospora</taxon>
    </lineage>
</organism>
<protein>
    <recommendedName>
        <fullName evidence="1">NADP-dependent oxidoreductase domain-containing protein</fullName>
    </recommendedName>
</protein>
<dbReference type="Gene3D" id="3.20.20.100">
    <property type="entry name" value="NADP-dependent oxidoreductase domain"/>
    <property type="match status" value="1"/>
</dbReference>
<dbReference type="PANTHER" id="PTHR43312:SF1">
    <property type="entry name" value="NADP-DEPENDENT OXIDOREDUCTASE DOMAIN-CONTAINING PROTEIN"/>
    <property type="match status" value="1"/>
</dbReference>
<dbReference type="Pfam" id="PF00248">
    <property type="entry name" value="Aldo_ket_red"/>
    <property type="match status" value="1"/>
</dbReference>
<feature type="domain" description="NADP-dependent oxidoreductase" evidence="1">
    <location>
        <begin position="5"/>
        <end position="225"/>
    </location>
</feature>
<dbReference type="InterPro" id="IPR053135">
    <property type="entry name" value="AKR2_Oxidoreductase"/>
</dbReference>